<keyword evidence="5" id="KW-0336">GPI-anchor</keyword>
<comment type="similarity">
    <text evidence="1 5">Belongs to the glycosyl hydrolase 72 family.</text>
</comment>
<gene>
    <name evidence="8" type="ORF">A1Q1_04826</name>
</gene>
<evidence type="ECO:0000313" key="8">
    <source>
        <dbReference type="EMBL" id="EJT46649.1"/>
    </source>
</evidence>
<dbReference type="RefSeq" id="XP_014178539.1">
    <property type="nucleotide sequence ID" value="XM_014323064.1"/>
</dbReference>
<comment type="subcellular location">
    <subcellularLocation>
        <location evidence="5">Cell membrane</location>
        <topology evidence="5">Lipid-anchor</topology>
        <topology evidence="5">GPI-anchor</topology>
    </subcellularLocation>
</comment>
<dbReference type="AlphaFoldDB" id="J6EQA2"/>
<dbReference type="InterPro" id="IPR017853">
    <property type="entry name" value="GH"/>
</dbReference>
<sequence length="432" mass="47322">MDVTTPTNERPGPVLEEQDGLMPDLPVPSLVASDESSPELPPIVSPGLEDKPFDLNAAPRLPECWGHRGASANFPENTLMSFVEACKAGADGIETDIHMTSDDELVMFHDPELHPEWVSQPGIKDVVPMLSLVNEVRGSFTDLAILGSFYHEAYQVIRGALGYGAGNGPFIVLHEGFVGAERWIGFMPGADRLVMDAHPYKAFSPGSYNLPWSQQLADVCGWGRPNARSNAEFGLTIGGEWSLAINDCGKWLNGIGQNAGFGDCTGFEDWRNYDEAMKTTLLPLPPARRRHHTPLFLAFLVGVAYQPQGRLAEQTADNEEHGGFPEPDSYIDPLSSKDNCTRDLPHLQELGVNAVRVYSVDPSKNHDDCMKLFDDNGIYVLLDLSLPANGSINRAAPSWTTALLDEYMRTKYPGSATIFLADHGSDDFHPLD</sequence>
<organism evidence="8 9">
    <name type="scientific">Trichosporon asahii var. asahii (strain ATCC 90039 / CBS 2479 / JCM 2466 / KCTC 7840 / NBRC 103889/ NCYC 2677 / UAMH 7654)</name>
    <name type="common">Yeast</name>
    <dbReference type="NCBI Taxonomy" id="1186058"/>
    <lineage>
        <taxon>Eukaryota</taxon>
        <taxon>Fungi</taxon>
        <taxon>Dikarya</taxon>
        <taxon>Basidiomycota</taxon>
        <taxon>Agaricomycotina</taxon>
        <taxon>Tremellomycetes</taxon>
        <taxon>Trichosporonales</taxon>
        <taxon>Trichosporonaceae</taxon>
        <taxon>Trichosporon</taxon>
    </lineage>
</organism>
<evidence type="ECO:0000256" key="5">
    <source>
        <dbReference type="RuleBase" id="RU361209"/>
    </source>
</evidence>
<dbReference type="EMBL" id="ALBS01000283">
    <property type="protein sequence ID" value="EJT46649.1"/>
    <property type="molecule type" value="Genomic_DNA"/>
</dbReference>
<dbReference type="InterPro" id="IPR004886">
    <property type="entry name" value="Glucanosyltransferase"/>
</dbReference>
<dbReference type="GeneID" id="25988338"/>
<accession>J6EQA2</accession>
<dbReference type="GO" id="GO:0008081">
    <property type="term" value="F:phosphoric diester hydrolase activity"/>
    <property type="evidence" value="ECO:0007669"/>
    <property type="project" value="InterPro"/>
</dbReference>
<dbReference type="SUPFAM" id="SSF51445">
    <property type="entry name" value="(Trans)glycosidases"/>
    <property type="match status" value="2"/>
</dbReference>
<protein>
    <recommendedName>
        <fullName evidence="5">1,3-beta-glucanosyltransferase</fullName>
        <ecNumber evidence="5">2.4.1.-</ecNumber>
    </recommendedName>
</protein>
<keyword evidence="5" id="KW-0808">Transferase</keyword>
<dbReference type="Proteomes" id="UP000002748">
    <property type="component" value="Unassembled WGS sequence"/>
</dbReference>
<evidence type="ECO:0000313" key="9">
    <source>
        <dbReference type="Proteomes" id="UP000002748"/>
    </source>
</evidence>
<dbReference type="VEuPathDB" id="FungiDB:A1Q1_04826"/>
<dbReference type="InterPro" id="IPR017946">
    <property type="entry name" value="PLC-like_Pdiesterase_TIM-brl"/>
</dbReference>
<dbReference type="PROSITE" id="PS51704">
    <property type="entry name" value="GP_PDE"/>
    <property type="match status" value="1"/>
</dbReference>
<dbReference type="GO" id="GO:0098552">
    <property type="term" value="C:side of membrane"/>
    <property type="evidence" value="ECO:0007669"/>
    <property type="project" value="UniProtKB-KW"/>
</dbReference>
<dbReference type="KEGG" id="tasa:A1Q1_04826"/>
<dbReference type="GO" id="GO:0042124">
    <property type="term" value="F:1,3-beta-glucanosyltransferase activity"/>
    <property type="evidence" value="ECO:0007669"/>
    <property type="project" value="TreeGrafter"/>
</dbReference>
<dbReference type="PANTHER" id="PTHR31468:SF2">
    <property type="entry name" value="1,3-BETA-GLUCANOSYLTRANSFERASE GAS1"/>
    <property type="match status" value="1"/>
</dbReference>
<dbReference type="GO" id="GO:0005886">
    <property type="term" value="C:plasma membrane"/>
    <property type="evidence" value="ECO:0007669"/>
    <property type="project" value="UniProtKB-SubCell"/>
</dbReference>
<dbReference type="OrthoDB" id="62120at2759"/>
<evidence type="ECO:0000256" key="6">
    <source>
        <dbReference type="SAM" id="MobiDB-lite"/>
    </source>
</evidence>
<dbReference type="PANTHER" id="PTHR31468">
    <property type="entry name" value="1,3-BETA-GLUCANOSYLTRANSFERASE GAS1"/>
    <property type="match status" value="1"/>
</dbReference>
<evidence type="ECO:0000256" key="4">
    <source>
        <dbReference type="ARBA" id="ARBA00023180"/>
    </source>
</evidence>
<evidence type="ECO:0000259" key="7">
    <source>
        <dbReference type="PROSITE" id="PS51704"/>
    </source>
</evidence>
<evidence type="ECO:0000256" key="2">
    <source>
        <dbReference type="ARBA" id="ARBA00022729"/>
    </source>
</evidence>
<feature type="domain" description="GP-PDE" evidence="7">
    <location>
        <begin position="62"/>
        <end position="113"/>
    </location>
</feature>
<name>J6EQA2_TRIAS</name>
<proteinExistence type="inferred from homology"/>
<dbReference type="HOGENOM" id="CLU_634900_0_0_1"/>
<comment type="caution">
    <text evidence="8">The sequence shown here is derived from an EMBL/GenBank/DDBJ whole genome shotgun (WGS) entry which is preliminary data.</text>
</comment>
<dbReference type="Gene3D" id="3.20.20.190">
    <property type="entry name" value="Phosphatidylinositol (PI) phosphodiesterase"/>
    <property type="match status" value="1"/>
</dbReference>
<keyword evidence="4" id="KW-0325">Glycoprotein</keyword>
<dbReference type="Pfam" id="PF03198">
    <property type="entry name" value="Glyco_hydro_72"/>
    <property type="match status" value="1"/>
</dbReference>
<dbReference type="Pfam" id="PF03009">
    <property type="entry name" value="GDPD"/>
    <property type="match status" value="1"/>
</dbReference>
<dbReference type="InterPro" id="IPR030395">
    <property type="entry name" value="GP_PDE_dom"/>
</dbReference>
<feature type="region of interest" description="Disordered" evidence="6">
    <location>
        <begin position="1"/>
        <end position="49"/>
    </location>
</feature>
<evidence type="ECO:0000256" key="1">
    <source>
        <dbReference type="ARBA" id="ARBA00007528"/>
    </source>
</evidence>
<keyword evidence="5" id="KW-0449">Lipoprotein</keyword>
<keyword evidence="3" id="KW-1015">Disulfide bond</keyword>
<comment type="function">
    <text evidence="5">Splits internally a 1,3-beta-glucan molecule and transfers the newly generated reducing end (the donor) to the non-reducing end of another 1,3-beta-glucan molecule (the acceptor) forming a 1,3-beta linkage, resulting in the elongation of 1,3-beta-glucan chains in the cell wall.</text>
</comment>
<reference evidence="8 9" key="1">
    <citation type="journal article" date="2012" name="Eukaryot. Cell">
        <title>Draft genome sequence of CBS 2479, the standard type strain of Trichosporon asahii.</title>
        <authorList>
            <person name="Yang R.Y."/>
            <person name="Li H.T."/>
            <person name="Zhu H."/>
            <person name="Zhou G.P."/>
            <person name="Wang M."/>
            <person name="Wang L."/>
        </authorList>
    </citation>
    <scope>NUCLEOTIDE SEQUENCE [LARGE SCALE GENOMIC DNA]</scope>
    <source>
        <strain evidence="9">ATCC 90039 / CBS 2479 / JCM 2466 / KCTC 7840 / NCYC 2677 / UAMH 7654</strain>
    </source>
</reference>
<dbReference type="GO" id="GO:0071970">
    <property type="term" value="P:fungal-type cell wall (1-&gt;3)-beta-D-glucan biosynthetic process"/>
    <property type="evidence" value="ECO:0007669"/>
    <property type="project" value="TreeGrafter"/>
</dbReference>
<keyword evidence="2" id="KW-0732">Signal</keyword>
<dbReference type="SUPFAM" id="SSF51695">
    <property type="entry name" value="PLC-like phosphodiesterases"/>
    <property type="match status" value="1"/>
</dbReference>
<keyword evidence="5" id="KW-0472">Membrane</keyword>
<dbReference type="GO" id="GO:0006629">
    <property type="term" value="P:lipid metabolic process"/>
    <property type="evidence" value="ECO:0007669"/>
    <property type="project" value="InterPro"/>
</dbReference>
<dbReference type="GO" id="GO:0031505">
    <property type="term" value="P:fungal-type cell wall organization"/>
    <property type="evidence" value="ECO:0007669"/>
    <property type="project" value="TreeGrafter"/>
</dbReference>
<dbReference type="Gene3D" id="3.20.20.80">
    <property type="entry name" value="Glycosidases"/>
    <property type="match status" value="2"/>
</dbReference>
<dbReference type="EC" id="2.4.1.-" evidence="5"/>
<evidence type="ECO:0000256" key="3">
    <source>
        <dbReference type="ARBA" id="ARBA00023157"/>
    </source>
</evidence>